<sequence length="367" mass="40429" precursor="true">MKPERLSRRTFQTAAAASFALAATGNSFLSPAPAAEEKKTEAEKLQVHAWERDSRNPVLPPGGFEFDKTCCMNPFVLRRDDEYWLYYAGGDAGGRRRICLAIAKVNDLSKWERKGPLFDLGGKGAFDESWCVLPCVHRVGDRWHMYYTGRSTKAGVGLQAFWGMGLATSDDLLTWKKHSTDPIMTGDGFDQWPGNKGIAGGGRIIEIPQESGPPLLRMHYTLPTGTPSKDLKIDQAKHSVIAHSKDGITWTDKRHVLGPRLDAPYENAATIALNVWKTKTRWRAIYAGIGTKFGAYSICEAVSDDGLTWQRGEPGENLALAPQGKGWEARMTEYPNVIQEGENLRLFYCGNGYGATGIGTAVAPMLD</sequence>
<evidence type="ECO:0000256" key="1">
    <source>
        <dbReference type="ARBA" id="ARBA00009902"/>
    </source>
</evidence>
<organism evidence="6 7">
    <name type="scientific">Anatilimnocola aggregata</name>
    <dbReference type="NCBI Taxonomy" id="2528021"/>
    <lineage>
        <taxon>Bacteria</taxon>
        <taxon>Pseudomonadati</taxon>
        <taxon>Planctomycetota</taxon>
        <taxon>Planctomycetia</taxon>
        <taxon>Pirellulales</taxon>
        <taxon>Pirellulaceae</taxon>
        <taxon>Anatilimnocola</taxon>
    </lineage>
</organism>
<dbReference type="PANTHER" id="PTHR35279:SF1">
    <property type="entry name" value="ARABINANASE_LEVANSUCRASE_INVERTASE"/>
    <property type="match status" value="1"/>
</dbReference>
<dbReference type="RefSeq" id="WP_145088552.1">
    <property type="nucleotide sequence ID" value="NZ_CP036274.1"/>
</dbReference>
<feature type="chain" id="PRO_5021896956" evidence="4">
    <location>
        <begin position="23"/>
        <end position="367"/>
    </location>
</feature>
<name>A0A517YBI2_9BACT</name>
<proteinExistence type="inferred from homology"/>
<dbReference type="InterPro" id="IPR006311">
    <property type="entry name" value="TAT_signal"/>
</dbReference>
<gene>
    <name evidence="6" type="ORF">ETAA8_26860</name>
</gene>
<feature type="signal peptide" evidence="4">
    <location>
        <begin position="1"/>
        <end position="22"/>
    </location>
</feature>
<dbReference type="PANTHER" id="PTHR35279">
    <property type="match status" value="1"/>
</dbReference>
<evidence type="ECO:0000256" key="4">
    <source>
        <dbReference type="SAM" id="SignalP"/>
    </source>
</evidence>
<evidence type="ECO:0000313" key="7">
    <source>
        <dbReference type="Proteomes" id="UP000315017"/>
    </source>
</evidence>
<dbReference type="Proteomes" id="UP000315017">
    <property type="component" value="Chromosome"/>
</dbReference>
<keyword evidence="3" id="KW-0326">Glycosidase</keyword>
<dbReference type="OrthoDB" id="839202at2"/>
<dbReference type="GO" id="GO:0016798">
    <property type="term" value="F:hydrolase activity, acting on glycosyl bonds"/>
    <property type="evidence" value="ECO:0007669"/>
    <property type="project" value="UniProtKB-KW"/>
</dbReference>
<dbReference type="InterPro" id="IPR013148">
    <property type="entry name" value="Glyco_hydro_32_N"/>
</dbReference>
<evidence type="ECO:0000256" key="2">
    <source>
        <dbReference type="ARBA" id="ARBA00022801"/>
    </source>
</evidence>
<reference evidence="6 7" key="1">
    <citation type="submission" date="2019-02" db="EMBL/GenBank/DDBJ databases">
        <title>Deep-cultivation of Planctomycetes and their phenomic and genomic characterization uncovers novel biology.</title>
        <authorList>
            <person name="Wiegand S."/>
            <person name="Jogler M."/>
            <person name="Boedeker C."/>
            <person name="Pinto D."/>
            <person name="Vollmers J."/>
            <person name="Rivas-Marin E."/>
            <person name="Kohn T."/>
            <person name="Peeters S.H."/>
            <person name="Heuer A."/>
            <person name="Rast P."/>
            <person name="Oberbeckmann S."/>
            <person name="Bunk B."/>
            <person name="Jeske O."/>
            <person name="Meyerdierks A."/>
            <person name="Storesund J.E."/>
            <person name="Kallscheuer N."/>
            <person name="Luecker S."/>
            <person name="Lage O.M."/>
            <person name="Pohl T."/>
            <person name="Merkel B.J."/>
            <person name="Hornburger P."/>
            <person name="Mueller R.-W."/>
            <person name="Bruemmer F."/>
            <person name="Labrenz M."/>
            <person name="Spormann A.M."/>
            <person name="Op den Camp H."/>
            <person name="Overmann J."/>
            <person name="Amann R."/>
            <person name="Jetten M.S.M."/>
            <person name="Mascher T."/>
            <person name="Medema M.H."/>
            <person name="Devos D.P."/>
            <person name="Kaster A.-K."/>
            <person name="Ovreas L."/>
            <person name="Rohde M."/>
            <person name="Galperin M.Y."/>
            <person name="Jogler C."/>
        </authorList>
    </citation>
    <scope>NUCLEOTIDE SEQUENCE [LARGE SCALE GENOMIC DNA]</scope>
    <source>
        <strain evidence="6 7">ETA_A8</strain>
    </source>
</reference>
<keyword evidence="4" id="KW-0732">Signal</keyword>
<evidence type="ECO:0000313" key="6">
    <source>
        <dbReference type="EMBL" id="QDU27598.1"/>
    </source>
</evidence>
<feature type="domain" description="Glycosyl hydrolase family 32 N-terminal" evidence="5">
    <location>
        <begin position="140"/>
        <end position="313"/>
    </location>
</feature>
<dbReference type="AlphaFoldDB" id="A0A517YBI2"/>
<dbReference type="SUPFAM" id="SSF75005">
    <property type="entry name" value="Arabinanase/levansucrase/invertase"/>
    <property type="match status" value="2"/>
</dbReference>
<evidence type="ECO:0000259" key="5">
    <source>
        <dbReference type="Pfam" id="PF00251"/>
    </source>
</evidence>
<dbReference type="EMBL" id="CP036274">
    <property type="protein sequence ID" value="QDU27598.1"/>
    <property type="molecule type" value="Genomic_DNA"/>
</dbReference>
<dbReference type="KEGG" id="aagg:ETAA8_26860"/>
<dbReference type="Gene3D" id="2.115.10.20">
    <property type="entry name" value="Glycosyl hydrolase domain, family 43"/>
    <property type="match status" value="3"/>
</dbReference>
<dbReference type="Pfam" id="PF00251">
    <property type="entry name" value="Glyco_hydro_32N"/>
    <property type="match status" value="1"/>
</dbReference>
<dbReference type="InterPro" id="IPR023296">
    <property type="entry name" value="Glyco_hydro_beta-prop_sf"/>
</dbReference>
<dbReference type="PROSITE" id="PS51318">
    <property type="entry name" value="TAT"/>
    <property type="match status" value="1"/>
</dbReference>
<protein>
    <submittedName>
        <fullName evidence="6">Glycosyl hydrolases family 43</fullName>
    </submittedName>
</protein>
<accession>A0A517YBI2</accession>
<evidence type="ECO:0000256" key="3">
    <source>
        <dbReference type="ARBA" id="ARBA00023295"/>
    </source>
</evidence>
<keyword evidence="7" id="KW-1185">Reference proteome</keyword>
<comment type="similarity">
    <text evidence="1">Belongs to the glycosyl hydrolase 32 family.</text>
</comment>
<keyword evidence="2 6" id="KW-0378">Hydrolase</keyword>